<keyword evidence="1" id="KW-0560">Oxidoreductase</keyword>
<reference evidence="2" key="1">
    <citation type="submission" date="2023-07" db="EMBL/GenBank/DDBJ databases">
        <title>Christiangramia sp. SM2212., a novel bacterium of the family Flavobacteriaceae isolated from the sea sediment.</title>
        <authorList>
            <person name="Wang J."/>
            <person name="Zhang X."/>
        </authorList>
    </citation>
    <scope>NUCLEOTIDE SEQUENCE [LARGE SCALE GENOMIC DNA]</scope>
    <source>
        <strain evidence="2">SM2212</strain>
    </source>
</reference>
<dbReference type="PANTHER" id="PTHR33711">
    <property type="entry name" value="DIOXYGENASE, PUTATIVE (AFU_ORTHOLOGUE AFUA_2G02910)-RELATED"/>
    <property type="match status" value="1"/>
</dbReference>
<comment type="caution">
    <text evidence="1">The sequence shown here is derived from an EMBL/GenBank/DDBJ whole genome shotgun (WGS) entry which is preliminary data.</text>
</comment>
<protein>
    <submittedName>
        <fullName evidence="1">Intradiol ring-cleavage dioxygenase</fullName>
    </submittedName>
</protein>
<dbReference type="SUPFAM" id="SSF49482">
    <property type="entry name" value="Aromatic compound dioxygenase"/>
    <property type="match status" value="1"/>
</dbReference>
<sequence length="212" mass="24035">MLKFISMYFRIIIFGISLLLFSCARSQENKDFELIGGPCEGCEAVLEYEGELKNTDTLPEFASAENKLKITGVIYQANGTTPAKDVILYIHHTNAEGVYPTKGDEKGWAERHGYIRGWIKTDKDGRYTFYSQIPGSYPDGKNPAHIHPIILEPDGSYYYLSAYFFEGDPLLTRHHMEDPPRGSDGVVKLQENDEIKLIERDFILGKSIPGYK</sequence>
<dbReference type="InterPro" id="IPR015889">
    <property type="entry name" value="Intradiol_dOase_core"/>
</dbReference>
<dbReference type="Gene3D" id="2.60.130.10">
    <property type="entry name" value="Aromatic compound dioxygenase"/>
    <property type="match status" value="1"/>
</dbReference>
<dbReference type="InterPro" id="IPR050770">
    <property type="entry name" value="Intradiol_RC_Dioxygenase"/>
</dbReference>
<dbReference type="PANTHER" id="PTHR33711:SF10">
    <property type="entry name" value="INTRADIOL RING-CLEAVAGE DIOXYGENASES DOMAIN-CONTAINING PROTEIN"/>
    <property type="match status" value="1"/>
</dbReference>
<evidence type="ECO:0000313" key="1">
    <source>
        <dbReference type="EMBL" id="MDR5591578.1"/>
    </source>
</evidence>
<dbReference type="EMBL" id="JAVJIU010000004">
    <property type="protein sequence ID" value="MDR5591578.1"/>
    <property type="molecule type" value="Genomic_DNA"/>
</dbReference>
<proteinExistence type="predicted"/>
<keyword evidence="2" id="KW-1185">Reference proteome</keyword>
<dbReference type="Proteomes" id="UP001257234">
    <property type="component" value="Unassembled WGS sequence"/>
</dbReference>
<name>A0ABU1ETU3_9FLAO</name>
<organism evidence="1 2">
    <name type="scientific">Christiangramia sediminicola</name>
    <dbReference type="NCBI Taxonomy" id="3073267"/>
    <lineage>
        <taxon>Bacteria</taxon>
        <taxon>Pseudomonadati</taxon>
        <taxon>Bacteroidota</taxon>
        <taxon>Flavobacteriia</taxon>
        <taxon>Flavobacteriales</taxon>
        <taxon>Flavobacteriaceae</taxon>
        <taxon>Christiangramia</taxon>
    </lineage>
</organism>
<keyword evidence="1" id="KW-0223">Dioxygenase</keyword>
<accession>A0ABU1ETU3</accession>
<dbReference type="PROSITE" id="PS51257">
    <property type="entry name" value="PROKAR_LIPOPROTEIN"/>
    <property type="match status" value="1"/>
</dbReference>
<evidence type="ECO:0000313" key="2">
    <source>
        <dbReference type="Proteomes" id="UP001257234"/>
    </source>
</evidence>
<gene>
    <name evidence="1" type="ORF">RE431_13095</name>
</gene>
<dbReference type="GO" id="GO:0051213">
    <property type="term" value="F:dioxygenase activity"/>
    <property type="evidence" value="ECO:0007669"/>
    <property type="project" value="UniProtKB-KW"/>
</dbReference>